<reference evidence="12 13" key="1">
    <citation type="submission" date="2020-01" db="EMBL/GenBank/DDBJ databases">
        <title>Genome analysis of Anaerocolumna sp. CBA3638.</title>
        <authorList>
            <person name="Kim J."/>
            <person name="Roh S.W."/>
        </authorList>
    </citation>
    <scope>NUCLEOTIDE SEQUENCE [LARGE SCALE GENOMIC DNA]</scope>
    <source>
        <strain evidence="12 13">CBA3638</strain>
    </source>
</reference>
<protein>
    <submittedName>
        <fullName evidence="12">ATP-binding cassette domain-containing protein</fullName>
    </submittedName>
</protein>
<feature type="transmembrane region" description="Helical" evidence="9">
    <location>
        <begin position="278"/>
        <end position="296"/>
    </location>
</feature>
<keyword evidence="2" id="KW-0813">Transport</keyword>
<dbReference type="PANTHER" id="PTHR43394:SF1">
    <property type="entry name" value="ATP-BINDING CASSETTE SUB-FAMILY B MEMBER 10, MITOCHONDRIAL"/>
    <property type="match status" value="1"/>
</dbReference>
<feature type="transmembrane region" description="Helical" evidence="9">
    <location>
        <begin position="158"/>
        <end position="178"/>
    </location>
</feature>
<dbReference type="InterPro" id="IPR017871">
    <property type="entry name" value="ABC_transporter-like_CS"/>
</dbReference>
<feature type="transmembrane region" description="Helical" evidence="9">
    <location>
        <begin position="238"/>
        <end position="258"/>
    </location>
</feature>
<evidence type="ECO:0000256" key="8">
    <source>
        <dbReference type="ARBA" id="ARBA00023136"/>
    </source>
</evidence>
<dbReference type="PROSITE" id="PS50893">
    <property type="entry name" value="ABC_TRANSPORTER_2"/>
    <property type="match status" value="1"/>
</dbReference>
<dbReference type="Proteomes" id="UP000464314">
    <property type="component" value="Chromosome"/>
</dbReference>
<evidence type="ECO:0000256" key="9">
    <source>
        <dbReference type="SAM" id="Phobius"/>
    </source>
</evidence>
<dbReference type="SUPFAM" id="SSF90123">
    <property type="entry name" value="ABC transporter transmembrane region"/>
    <property type="match status" value="1"/>
</dbReference>
<feature type="domain" description="ABC transporter" evidence="10">
    <location>
        <begin position="333"/>
        <end position="568"/>
    </location>
</feature>
<gene>
    <name evidence="12" type="ORF">Ana3638_17200</name>
</gene>
<dbReference type="FunFam" id="3.40.50.300:FF:000854">
    <property type="entry name" value="Multidrug ABC transporter ATP-binding protein"/>
    <property type="match status" value="1"/>
</dbReference>
<name>A0A6P1TRD8_9FIRM</name>
<evidence type="ECO:0000259" key="10">
    <source>
        <dbReference type="PROSITE" id="PS50893"/>
    </source>
</evidence>
<dbReference type="InterPro" id="IPR003593">
    <property type="entry name" value="AAA+_ATPase"/>
</dbReference>
<keyword evidence="13" id="KW-1185">Reference proteome</keyword>
<dbReference type="InterPro" id="IPR039421">
    <property type="entry name" value="Type_1_exporter"/>
</dbReference>
<evidence type="ECO:0000256" key="7">
    <source>
        <dbReference type="ARBA" id="ARBA00022989"/>
    </source>
</evidence>
<evidence type="ECO:0000313" key="13">
    <source>
        <dbReference type="Proteomes" id="UP000464314"/>
    </source>
</evidence>
<dbReference type="Gene3D" id="1.20.1560.10">
    <property type="entry name" value="ABC transporter type 1, transmembrane domain"/>
    <property type="match status" value="1"/>
</dbReference>
<evidence type="ECO:0000256" key="6">
    <source>
        <dbReference type="ARBA" id="ARBA00022840"/>
    </source>
</evidence>
<dbReference type="AlphaFoldDB" id="A0A6P1TRD8"/>
<organism evidence="12 13">
    <name type="scientific">Anaerocolumna sedimenticola</name>
    <dbReference type="NCBI Taxonomy" id="2696063"/>
    <lineage>
        <taxon>Bacteria</taxon>
        <taxon>Bacillati</taxon>
        <taxon>Bacillota</taxon>
        <taxon>Clostridia</taxon>
        <taxon>Lachnospirales</taxon>
        <taxon>Lachnospiraceae</taxon>
        <taxon>Anaerocolumna</taxon>
    </lineage>
</organism>
<feature type="domain" description="ABC transmembrane type-1" evidence="11">
    <location>
        <begin position="16"/>
        <end position="298"/>
    </location>
</feature>
<dbReference type="SMART" id="SM00382">
    <property type="entry name" value="AAA"/>
    <property type="match status" value="1"/>
</dbReference>
<dbReference type="GO" id="GO:0015421">
    <property type="term" value="F:ABC-type oligopeptide transporter activity"/>
    <property type="evidence" value="ECO:0007669"/>
    <property type="project" value="TreeGrafter"/>
</dbReference>
<comment type="subcellular location">
    <subcellularLocation>
        <location evidence="1">Cell membrane</location>
        <topology evidence="1">Multi-pass membrane protein</topology>
    </subcellularLocation>
</comment>
<dbReference type="GO" id="GO:0016887">
    <property type="term" value="F:ATP hydrolysis activity"/>
    <property type="evidence" value="ECO:0007669"/>
    <property type="project" value="InterPro"/>
</dbReference>
<accession>A0A6P1TRD8</accession>
<evidence type="ECO:0000259" key="11">
    <source>
        <dbReference type="PROSITE" id="PS50929"/>
    </source>
</evidence>
<evidence type="ECO:0000256" key="3">
    <source>
        <dbReference type="ARBA" id="ARBA00022475"/>
    </source>
</evidence>
<keyword evidence="6 12" id="KW-0067">ATP-binding</keyword>
<dbReference type="PANTHER" id="PTHR43394">
    <property type="entry name" value="ATP-DEPENDENT PERMEASE MDL1, MITOCHONDRIAL"/>
    <property type="match status" value="1"/>
</dbReference>
<dbReference type="Gene3D" id="3.40.50.300">
    <property type="entry name" value="P-loop containing nucleotide triphosphate hydrolases"/>
    <property type="match status" value="1"/>
</dbReference>
<dbReference type="PROSITE" id="PS50929">
    <property type="entry name" value="ABC_TM1F"/>
    <property type="match status" value="1"/>
</dbReference>
<evidence type="ECO:0000256" key="5">
    <source>
        <dbReference type="ARBA" id="ARBA00022741"/>
    </source>
</evidence>
<dbReference type="InterPro" id="IPR003439">
    <property type="entry name" value="ABC_transporter-like_ATP-bd"/>
</dbReference>
<dbReference type="Pfam" id="PF00005">
    <property type="entry name" value="ABC_tran"/>
    <property type="match status" value="1"/>
</dbReference>
<feature type="transmembrane region" description="Helical" evidence="9">
    <location>
        <begin position="125"/>
        <end position="146"/>
    </location>
</feature>
<feature type="transmembrane region" description="Helical" evidence="9">
    <location>
        <begin position="12"/>
        <end position="32"/>
    </location>
</feature>
<dbReference type="KEGG" id="anr:Ana3638_17200"/>
<dbReference type="Pfam" id="PF00664">
    <property type="entry name" value="ABC_membrane"/>
    <property type="match status" value="1"/>
</dbReference>
<evidence type="ECO:0000256" key="4">
    <source>
        <dbReference type="ARBA" id="ARBA00022692"/>
    </source>
</evidence>
<dbReference type="EMBL" id="CP048000">
    <property type="protein sequence ID" value="QHQ62306.1"/>
    <property type="molecule type" value="Genomic_DNA"/>
</dbReference>
<evidence type="ECO:0000313" key="12">
    <source>
        <dbReference type="EMBL" id="QHQ62306.1"/>
    </source>
</evidence>
<keyword evidence="3" id="KW-1003">Cell membrane</keyword>
<dbReference type="InterPro" id="IPR036640">
    <property type="entry name" value="ABC1_TM_sf"/>
</dbReference>
<dbReference type="SUPFAM" id="SSF52540">
    <property type="entry name" value="P-loop containing nucleoside triphosphate hydrolases"/>
    <property type="match status" value="1"/>
</dbReference>
<keyword evidence="8 9" id="KW-0472">Membrane</keyword>
<dbReference type="CDD" id="cd18548">
    <property type="entry name" value="ABC_6TM_Tm287_like"/>
    <property type="match status" value="1"/>
</dbReference>
<evidence type="ECO:0000256" key="2">
    <source>
        <dbReference type="ARBA" id="ARBA00022448"/>
    </source>
</evidence>
<dbReference type="InterPro" id="IPR027417">
    <property type="entry name" value="P-loop_NTPase"/>
</dbReference>
<evidence type="ECO:0000256" key="1">
    <source>
        <dbReference type="ARBA" id="ARBA00004651"/>
    </source>
</evidence>
<keyword evidence="5" id="KW-0547">Nucleotide-binding</keyword>
<feature type="transmembrane region" description="Helical" evidence="9">
    <location>
        <begin position="59"/>
        <end position="77"/>
    </location>
</feature>
<dbReference type="GO" id="GO:0005524">
    <property type="term" value="F:ATP binding"/>
    <property type="evidence" value="ECO:0007669"/>
    <property type="project" value="UniProtKB-KW"/>
</dbReference>
<keyword evidence="7 9" id="KW-1133">Transmembrane helix</keyword>
<dbReference type="PROSITE" id="PS00211">
    <property type="entry name" value="ABC_TRANSPORTER_1"/>
    <property type="match status" value="1"/>
</dbReference>
<dbReference type="GO" id="GO:0005886">
    <property type="term" value="C:plasma membrane"/>
    <property type="evidence" value="ECO:0007669"/>
    <property type="project" value="UniProtKB-SubCell"/>
</dbReference>
<proteinExistence type="predicted"/>
<keyword evidence="4 9" id="KW-0812">Transmembrane</keyword>
<dbReference type="RefSeq" id="WP_161839130.1">
    <property type="nucleotide sequence ID" value="NZ_CP048000.1"/>
</dbReference>
<sequence length="580" mass="65326">MDRVFKYISRYWVFVLMAVILLFIQAMCELTLPDYMSDIINTGVINSDINFILDTGKKMLIISLIGTLCSISVGYFASRVAARTSRDLRSDVFRKVQSFSNEEFDKFSTASLITRTTNDITQIQSLIVMMVRLLFYAPILGIGGTIKAVSSSLSLSRMIVLSLIVIFMFIIFIFVVAMPKMKMVQTLIDRLNLVSRENLEGMLVIRAFNTQKFEAERFNKANKELTNTNLFVNRVMTIMMPTMTLIMNITIVLIVWFGAKQISKLDIDIGTMMAFMQYAIQIISAFLMLSVMFIMIPRAAVSANRIKEVLDMKPSIRDKKHTLIYDENFDPDVEFKNVSFTYPEGKGHVLENVSFTAKKHQTTAIIGATGCGKSTVINLLMRFYDVSDGQILIDGKDIRDVDRQELRSKIGYVPQKSILFSGNIRSNLYYADKNSTFENIQKAADIAQATEFIESKPETYDAPIAQGGTNVSGGQKQRLSIARALVKNAPIYIFDDSFSALDLNTDKKLRAALKSETGDSTILLVAQRVGTIMNADQIIVLDKGRIVGKGTHKELMKNCMVYREIALSQMSKEELDQCLE</sequence>
<dbReference type="InterPro" id="IPR011527">
    <property type="entry name" value="ABC1_TM_dom"/>
</dbReference>